<evidence type="ECO:0000259" key="5">
    <source>
        <dbReference type="Pfam" id="PF01555"/>
    </source>
</evidence>
<feature type="domain" description="DNA methylase N-4/N-6" evidence="5">
    <location>
        <begin position="674"/>
        <end position="796"/>
    </location>
</feature>
<organism evidence="7 8">
    <name type="scientific">Desulfofundulus australicus DSM 11792</name>
    <dbReference type="NCBI Taxonomy" id="1121425"/>
    <lineage>
        <taxon>Bacteria</taxon>
        <taxon>Bacillati</taxon>
        <taxon>Bacillota</taxon>
        <taxon>Clostridia</taxon>
        <taxon>Eubacteriales</taxon>
        <taxon>Peptococcaceae</taxon>
        <taxon>Desulfofundulus</taxon>
    </lineage>
</organism>
<accession>A0A1M4SNP5</accession>
<evidence type="ECO:0000256" key="2">
    <source>
        <dbReference type="ARBA" id="ARBA00022679"/>
    </source>
</evidence>
<dbReference type="EMBL" id="FQUW01000004">
    <property type="protein sequence ID" value="SHE33782.1"/>
    <property type="molecule type" value="Genomic_DNA"/>
</dbReference>
<dbReference type="InterPro" id="IPR009537">
    <property type="entry name" value="DUF1156"/>
</dbReference>
<dbReference type="RefSeq" id="WP_242655775.1">
    <property type="nucleotide sequence ID" value="NZ_FQUW01000004.1"/>
</dbReference>
<keyword evidence="1 7" id="KW-0489">Methyltransferase</keyword>
<keyword evidence="4" id="KW-0680">Restriction system</keyword>
<dbReference type="InterPro" id="IPR002941">
    <property type="entry name" value="DNA_methylase_N4/N6"/>
</dbReference>
<evidence type="ECO:0000313" key="8">
    <source>
        <dbReference type="Proteomes" id="UP000184196"/>
    </source>
</evidence>
<name>A0A1M4SNP5_9FIRM</name>
<keyword evidence="8" id="KW-1185">Reference proteome</keyword>
<dbReference type="GO" id="GO:0009307">
    <property type="term" value="P:DNA restriction-modification system"/>
    <property type="evidence" value="ECO:0007669"/>
    <property type="project" value="UniProtKB-KW"/>
</dbReference>
<sequence>MTEQLQRGDCFVEEHAKSATDLRLIEAGFPCHQVGAETQRERDTGKAPPPHRLHVWWARRPLVPSRAAVLSSLLPAGTDPDWFLRQLGIEKVQALVNGEPWTLEERLIERINKNALGQEILKVDSVVARALQREQEVREGYRKLIKVIVGKNPLLDEHPVIQKWKDLSKPLPEPLPVEGDVLFVERVAADPAWFKALIEMAEGAGVRVPNLYGYSRAYSHQPEWQPPGITVLDPTAGGGSIPFEALRLGYRVIANELNPVAAVILYATLDYPARYGVELVGDIQKWGQKLLDALNERVDSVFPCAFPLPPDERRVLEKYLSKCPDLVIDCDREDTTTYLYVRQVTCPHCGGEVPLLNTCWLSKEGEKWGVRMVTDGRPRDGRVRFATYRLKGNRGPNGEDPDFATVKDGVGLCVHCRQAIPADEIKAQARGESPHGRWQDRLYCVVAVRCQPKLDKHGRPQRYKSGERAGEIKIEKVRFFRPPNDRDLEALREAERRLAGCWPGWERQGLIPTERFPEGNDMRPAIYGMARWCDMFTPRQLLGHLILVEELNRLKPEILRELGEERGRAVVTYLQFMIDKCLDYNSKQTRWHYNRGVLINTFGRHDYSIKWTFGEMILTGPNSGAAWALAQVVDAYRGMAELLAPLHAELNGAAPPVTIRCGTAARMELPDGSVDLICIDPPYYNNVQYAELSDYFYVWQRRTLHDLYPELFRRRLTNKTDEAVANPARDGSAAGAQREYERLMGEIFAECRRVLKDDGIMTIMFTHKTQEAWEALTRSLIENGWTITSSMPVESEATESIHQKGMAAAASSIFLTCRKRQKTGGPPATWTGFGGTGVARRVREAVRQGLQEFERLRLNPVDEMVASYGRALRVLSEHWPVLDGDEPVSPTRAMNEASAVVAQYQVARLTQGRLQVDDMHPEAAMALTLYGIFGLAEFPYDEALNLSRSLGIKLEVKTAGYVASGRMTGINDEGRGGRLVRGGAQETGYHAPLVRRGSKLRLARPEERHKKRVDNPQTEWDVLHGLILAYREGDIPVARAYLARHAPGREQVILDLLSVWAAEMTDEELRREAGAILFGLK</sequence>
<protein>
    <submittedName>
        <fullName evidence="7">Adenine-specific DNA methylase, contains a Zn-ribbon domain</fullName>
    </submittedName>
</protein>
<dbReference type="InterPro" id="IPR002295">
    <property type="entry name" value="N4/N6-MTase_EcoPI_Mod-like"/>
</dbReference>
<feature type="domain" description="DUF1156" evidence="6">
    <location>
        <begin position="29"/>
        <end position="77"/>
    </location>
</feature>
<evidence type="ECO:0000256" key="3">
    <source>
        <dbReference type="ARBA" id="ARBA00022691"/>
    </source>
</evidence>
<dbReference type="InterPro" id="IPR029063">
    <property type="entry name" value="SAM-dependent_MTases_sf"/>
</dbReference>
<dbReference type="SUPFAM" id="SSF53335">
    <property type="entry name" value="S-adenosyl-L-methionine-dependent methyltransferases"/>
    <property type="match status" value="2"/>
</dbReference>
<proteinExistence type="predicted"/>
<keyword evidence="3" id="KW-0949">S-adenosyl-L-methionine</keyword>
<reference evidence="8" key="1">
    <citation type="submission" date="2016-11" db="EMBL/GenBank/DDBJ databases">
        <authorList>
            <person name="Varghese N."/>
            <person name="Submissions S."/>
        </authorList>
    </citation>
    <scope>NUCLEOTIDE SEQUENCE [LARGE SCALE GENOMIC DNA]</scope>
    <source>
        <strain evidence="8">DSM 11792</strain>
    </source>
</reference>
<dbReference type="Pfam" id="PF06634">
    <property type="entry name" value="DUF1156"/>
    <property type="match status" value="1"/>
</dbReference>
<dbReference type="Pfam" id="PF01555">
    <property type="entry name" value="N6_N4_Mtase"/>
    <property type="match status" value="1"/>
</dbReference>
<keyword evidence="2" id="KW-0808">Transferase</keyword>
<dbReference type="AlphaFoldDB" id="A0A1M4SNP5"/>
<evidence type="ECO:0000259" key="6">
    <source>
        <dbReference type="Pfam" id="PF06634"/>
    </source>
</evidence>
<dbReference type="GO" id="GO:0008170">
    <property type="term" value="F:N-methyltransferase activity"/>
    <property type="evidence" value="ECO:0007669"/>
    <property type="project" value="InterPro"/>
</dbReference>
<dbReference type="GO" id="GO:0003677">
    <property type="term" value="F:DNA binding"/>
    <property type="evidence" value="ECO:0007669"/>
    <property type="project" value="InterPro"/>
</dbReference>
<dbReference type="GO" id="GO:0032259">
    <property type="term" value="P:methylation"/>
    <property type="evidence" value="ECO:0007669"/>
    <property type="project" value="UniProtKB-KW"/>
</dbReference>
<evidence type="ECO:0000256" key="4">
    <source>
        <dbReference type="ARBA" id="ARBA00022747"/>
    </source>
</evidence>
<dbReference type="PRINTS" id="PR00506">
    <property type="entry name" value="D21N6MTFRASE"/>
</dbReference>
<gene>
    <name evidence="7" type="ORF">SAMN02745218_00176</name>
</gene>
<dbReference type="Proteomes" id="UP000184196">
    <property type="component" value="Unassembled WGS sequence"/>
</dbReference>
<dbReference type="Gene3D" id="3.40.50.150">
    <property type="entry name" value="Vaccinia Virus protein VP39"/>
    <property type="match status" value="1"/>
</dbReference>
<evidence type="ECO:0000313" key="7">
    <source>
        <dbReference type="EMBL" id="SHE33782.1"/>
    </source>
</evidence>
<evidence type="ECO:0000256" key="1">
    <source>
        <dbReference type="ARBA" id="ARBA00022603"/>
    </source>
</evidence>